<dbReference type="GO" id="GO:0003723">
    <property type="term" value="F:RNA binding"/>
    <property type="evidence" value="ECO:0007669"/>
    <property type="project" value="UniProtKB-KW"/>
</dbReference>
<feature type="domain" description="RRM" evidence="2">
    <location>
        <begin position="3"/>
        <end position="80"/>
    </location>
</feature>
<dbReference type="InterPro" id="IPR000504">
    <property type="entry name" value="RRM_dom"/>
</dbReference>
<gene>
    <name evidence="3" type="ordered locus">Sgly_2455</name>
</gene>
<evidence type="ECO:0000313" key="4">
    <source>
        <dbReference type="Proteomes" id="UP000007488"/>
    </source>
</evidence>
<dbReference type="SMART" id="SM00360">
    <property type="entry name" value="RRM"/>
    <property type="match status" value="1"/>
</dbReference>
<dbReference type="CDD" id="cd21608">
    <property type="entry name" value="RRM2_NsCP33_like"/>
    <property type="match status" value="1"/>
</dbReference>
<accession>F0SVG7</accession>
<dbReference type="PROSITE" id="PS50102">
    <property type="entry name" value="RRM"/>
    <property type="match status" value="1"/>
</dbReference>
<name>F0SVG7_SYNGF</name>
<proteinExistence type="predicted"/>
<dbReference type="KEGG" id="sgy:Sgly_2455"/>
<reference evidence="4" key="2">
    <citation type="submission" date="2011-02" db="EMBL/GenBank/DDBJ databases">
        <title>The complete genome of Syntrophobotulus glycolicus DSM 8271.</title>
        <authorList>
            <person name="Lucas S."/>
            <person name="Copeland A."/>
            <person name="Lapidus A."/>
            <person name="Bruce D."/>
            <person name="Goodwin L."/>
            <person name="Pitluck S."/>
            <person name="Kyrpides N."/>
            <person name="Mavromatis K."/>
            <person name="Pagani I."/>
            <person name="Ivanova N."/>
            <person name="Mikhailova N."/>
            <person name="Chertkov O."/>
            <person name="Held B."/>
            <person name="Detter J.C."/>
            <person name="Tapia R."/>
            <person name="Han C."/>
            <person name="Land M."/>
            <person name="Hauser L."/>
            <person name="Markowitz V."/>
            <person name="Cheng J.-F."/>
            <person name="Hugenholtz P."/>
            <person name="Woyke T."/>
            <person name="Wu D."/>
            <person name="Spring S."/>
            <person name="Schroeder M."/>
            <person name="Brambilla E."/>
            <person name="Klenk H.-P."/>
            <person name="Eisen J.A."/>
        </authorList>
    </citation>
    <scope>NUCLEOTIDE SEQUENCE [LARGE SCALE GENOMIC DNA]</scope>
    <source>
        <strain evidence="4">DSM 8271 / FlGlyR</strain>
    </source>
</reference>
<dbReference type="Gene3D" id="3.30.70.330">
    <property type="match status" value="1"/>
</dbReference>
<dbReference type="InterPro" id="IPR052462">
    <property type="entry name" value="SLIRP/GR-RBP-like"/>
</dbReference>
<dbReference type="Proteomes" id="UP000007488">
    <property type="component" value="Chromosome"/>
</dbReference>
<dbReference type="Pfam" id="PF00076">
    <property type="entry name" value="RRM_1"/>
    <property type="match status" value="1"/>
</dbReference>
<keyword evidence="1" id="KW-0694">RNA-binding</keyword>
<dbReference type="InterPro" id="IPR048289">
    <property type="entry name" value="RRM2_NsCP33-like"/>
</dbReference>
<sequence>MSKTLYVGNLPWATSSEELTEYFAEFGNVIGSRIITDRETGRSRGFGFVEVADEDAERLAEELNGKDFNGRSLTVNEARPRQTV</sequence>
<dbReference type="HOGENOM" id="CLU_012062_28_8_9"/>
<dbReference type="PANTHER" id="PTHR48027">
    <property type="entry name" value="HETEROGENEOUS NUCLEAR RIBONUCLEOPROTEIN 87F-RELATED"/>
    <property type="match status" value="1"/>
</dbReference>
<evidence type="ECO:0000256" key="1">
    <source>
        <dbReference type="ARBA" id="ARBA00022884"/>
    </source>
</evidence>
<dbReference type="AlphaFoldDB" id="F0SVG7"/>
<protein>
    <submittedName>
        <fullName evidence="3">RNP-1 like RNA-binding protein</fullName>
    </submittedName>
</protein>
<dbReference type="InterPro" id="IPR012677">
    <property type="entry name" value="Nucleotide-bd_a/b_plait_sf"/>
</dbReference>
<dbReference type="STRING" id="645991.Sgly_2455"/>
<evidence type="ECO:0000259" key="2">
    <source>
        <dbReference type="PROSITE" id="PS50102"/>
    </source>
</evidence>
<dbReference type="OrthoDB" id="9798855at2"/>
<evidence type="ECO:0000313" key="3">
    <source>
        <dbReference type="EMBL" id="ADY56740.1"/>
    </source>
</evidence>
<dbReference type="InterPro" id="IPR035979">
    <property type="entry name" value="RBD_domain_sf"/>
</dbReference>
<organism evidence="3 4">
    <name type="scientific">Syntrophobotulus glycolicus (strain DSM 8271 / FlGlyR)</name>
    <dbReference type="NCBI Taxonomy" id="645991"/>
    <lineage>
        <taxon>Bacteria</taxon>
        <taxon>Bacillati</taxon>
        <taxon>Bacillota</taxon>
        <taxon>Clostridia</taxon>
        <taxon>Eubacteriales</taxon>
        <taxon>Desulfitobacteriaceae</taxon>
        <taxon>Syntrophobotulus</taxon>
    </lineage>
</organism>
<reference evidence="3 4" key="1">
    <citation type="journal article" date="2011" name="Stand. Genomic Sci.">
        <title>Complete genome sequence of Syntrophobotulus glycolicus type strain (FlGlyR).</title>
        <authorList>
            <person name="Han C."/>
            <person name="Mwirichia R."/>
            <person name="Chertkov O."/>
            <person name="Held B."/>
            <person name="Lapidus A."/>
            <person name="Nolan M."/>
            <person name="Lucas S."/>
            <person name="Hammon N."/>
            <person name="Deshpande S."/>
            <person name="Cheng J.F."/>
            <person name="Tapia R."/>
            <person name="Goodwin L."/>
            <person name="Pitluck S."/>
            <person name="Huntemann M."/>
            <person name="Liolios K."/>
            <person name="Ivanova N."/>
            <person name="Pagani I."/>
            <person name="Mavromatis K."/>
            <person name="Ovchinikova G."/>
            <person name="Pati A."/>
            <person name="Chen A."/>
            <person name="Palaniappan K."/>
            <person name="Land M."/>
            <person name="Hauser L."/>
            <person name="Brambilla E.M."/>
            <person name="Rohde M."/>
            <person name="Spring S."/>
            <person name="Sikorski J."/>
            <person name="Goker M."/>
            <person name="Woyke T."/>
            <person name="Bristow J."/>
            <person name="Eisen J.A."/>
            <person name="Markowitz V."/>
            <person name="Hugenholtz P."/>
            <person name="Kyrpides N.C."/>
            <person name="Klenk H.P."/>
            <person name="Detter J.C."/>
        </authorList>
    </citation>
    <scope>NUCLEOTIDE SEQUENCE [LARGE SCALE GENOMIC DNA]</scope>
    <source>
        <strain evidence="4">DSM 8271 / FlGlyR</strain>
    </source>
</reference>
<dbReference type="eggNOG" id="COG0724">
    <property type="taxonomic scope" value="Bacteria"/>
</dbReference>
<keyword evidence="4" id="KW-1185">Reference proteome</keyword>
<dbReference type="EMBL" id="CP002547">
    <property type="protein sequence ID" value="ADY56740.1"/>
    <property type="molecule type" value="Genomic_DNA"/>
</dbReference>
<dbReference type="SUPFAM" id="SSF54928">
    <property type="entry name" value="RNA-binding domain, RBD"/>
    <property type="match status" value="1"/>
</dbReference>
<dbReference type="RefSeq" id="WP_013625605.1">
    <property type="nucleotide sequence ID" value="NC_015172.1"/>
</dbReference>